<evidence type="ECO:0000313" key="2">
    <source>
        <dbReference type="EMBL" id="ADI16261.1"/>
    </source>
</evidence>
<organism evidence="2">
    <name type="scientific">uncultured bacterium HF0010_16H03</name>
    <dbReference type="NCBI Taxonomy" id="710811"/>
    <lineage>
        <taxon>Bacteria</taxon>
        <taxon>environmental samples</taxon>
    </lineage>
</organism>
<reference evidence="2" key="1">
    <citation type="journal article" date="2011" name="Environ. Microbiol.">
        <title>Time-series analyses of Monterey Bay coastal microbial picoplankton using a 'genome proxy' microarray.</title>
        <authorList>
            <person name="Rich V.I."/>
            <person name="Pham V.D."/>
            <person name="Eppley J."/>
            <person name="Shi Y."/>
            <person name="DeLong E.F."/>
        </authorList>
    </citation>
    <scope>NUCLEOTIDE SEQUENCE</scope>
</reference>
<dbReference type="AlphaFoldDB" id="E0XPC0"/>
<feature type="signal peptide" evidence="1">
    <location>
        <begin position="1"/>
        <end position="24"/>
    </location>
</feature>
<sequence>MHFYKFFWLISVFLVSNCSFNQLAISSYNIENYIISSDKTIPALLNTRIRNVFSFSDGENNNAKAKIYIKNFSKQDYSIYAGSALRSLEGEITAKIQLKIQTAKKTHKKDIKIVKRYKSNELNPFAEKEMIKVIEENIYKEILDEIIREVNFFEM</sequence>
<evidence type="ECO:0000256" key="1">
    <source>
        <dbReference type="SAM" id="SignalP"/>
    </source>
</evidence>
<name>E0XPC0_9BACT</name>
<protein>
    <submittedName>
        <fullName evidence="2">Uncharacterized protein</fullName>
    </submittedName>
</protein>
<feature type="chain" id="PRO_5003143109" evidence="1">
    <location>
        <begin position="25"/>
        <end position="155"/>
    </location>
</feature>
<dbReference type="EMBL" id="GU474833">
    <property type="protein sequence ID" value="ADI16261.1"/>
    <property type="molecule type" value="Genomic_DNA"/>
</dbReference>
<keyword evidence="1" id="KW-0732">Signal</keyword>
<accession>E0XPC0</accession>
<proteinExistence type="predicted"/>